<evidence type="ECO:0000313" key="3">
    <source>
        <dbReference type="EMBL" id="GIF70713.1"/>
    </source>
</evidence>
<dbReference type="EMBL" id="BONE01000001">
    <property type="protein sequence ID" value="GIF70713.1"/>
    <property type="molecule type" value="Genomic_DNA"/>
</dbReference>
<evidence type="ECO:0000256" key="1">
    <source>
        <dbReference type="SAM" id="MobiDB-lite"/>
    </source>
</evidence>
<reference evidence="3 4" key="1">
    <citation type="submission" date="2021-01" db="EMBL/GenBank/DDBJ databases">
        <title>Whole genome shotgun sequence of Asanoa siamensis NBRC 107932.</title>
        <authorList>
            <person name="Komaki H."/>
            <person name="Tamura T."/>
        </authorList>
    </citation>
    <scope>NUCLEOTIDE SEQUENCE [LARGE SCALE GENOMIC DNA]</scope>
    <source>
        <strain evidence="3 4">NBRC 107932</strain>
    </source>
</reference>
<sequence length="370" mass="39107">MTRELRRALRELTDVSPPPDLAARSIRLAERRRRNRIALGAVAAVVVAVSVAVPLALRPDRHSTPVPIAPTPSISPDDSASPQPASRVVVSAYARATPGSAGGWPPNGGSYVLDRATGQYRKMSYEVAVPAPDGKRFFVADAERGGIMDGAGGPVHWVASYGSQSRGVEWSPDGRQVLISSIGKDVPGGFTVVDATTFDEGPFVTVPDVQSLNARGLGFFWSRDGRTVGRTLSSSGAESDPDRTVGIRFYDLSGRTLRTVAFEGTAIVRTTADVSPDGRRAVAVDESPNRRVRIVDLRSGAVTREFAASGVAGWYDDDHLVVRDRDALAVVDLTGQVVRTVPGSSDLLSGAVVHLVPAAGLPAASARYAF</sequence>
<feature type="compositionally biased region" description="Low complexity" evidence="1">
    <location>
        <begin position="71"/>
        <end position="84"/>
    </location>
</feature>
<name>A0ABQ4CHE8_9ACTN</name>
<feature type="region of interest" description="Disordered" evidence="1">
    <location>
        <begin position="60"/>
        <end position="84"/>
    </location>
</feature>
<evidence type="ECO:0000313" key="4">
    <source>
        <dbReference type="Proteomes" id="UP000604117"/>
    </source>
</evidence>
<keyword evidence="2" id="KW-0812">Transmembrane</keyword>
<comment type="caution">
    <text evidence="3">The sequence shown here is derived from an EMBL/GenBank/DDBJ whole genome shotgun (WGS) entry which is preliminary data.</text>
</comment>
<accession>A0ABQ4CHE8</accession>
<dbReference type="Proteomes" id="UP000604117">
    <property type="component" value="Unassembled WGS sequence"/>
</dbReference>
<organism evidence="3 4">
    <name type="scientific">Asanoa siamensis</name>
    <dbReference type="NCBI Taxonomy" id="926357"/>
    <lineage>
        <taxon>Bacteria</taxon>
        <taxon>Bacillati</taxon>
        <taxon>Actinomycetota</taxon>
        <taxon>Actinomycetes</taxon>
        <taxon>Micromonosporales</taxon>
        <taxon>Micromonosporaceae</taxon>
        <taxon>Asanoa</taxon>
    </lineage>
</organism>
<keyword evidence="2" id="KW-0472">Membrane</keyword>
<feature type="transmembrane region" description="Helical" evidence="2">
    <location>
        <begin position="37"/>
        <end position="57"/>
    </location>
</feature>
<keyword evidence="4" id="KW-1185">Reference proteome</keyword>
<protein>
    <recommendedName>
        <fullName evidence="5">WD40 repeat protein</fullName>
    </recommendedName>
</protein>
<proteinExistence type="predicted"/>
<dbReference type="RefSeq" id="WP_203710154.1">
    <property type="nucleotide sequence ID" value="NZ_BONE01000001.1"/>
</dbReference>
<dbReference type="SUPFAM" id="SSF82171">
    <property type="entry name" value="DPP6 N-terminal domain-like"/>
    <property type="match status" value="1"/>
</dbReference>
<keyword evidence="2" id="KW-1133">Transmembrane helix</keyword>
<gene>
    <name evidence="3" type="ORF">Asi02nite_02310</name>
</gene>
<evidence type="ECO:0000256" key="2">
    <source>
        <dbReference type="SAM" id="Phobius"/>
    </source>
</evidence>
<dbReference type="InterPro" id="IPR011042">
    <property type="entry name" value="6-blade_b-propeller_TolB-like"/>
</dbReference>
<evidence type="ECO:0008006" key="5">
    <source>
        <dbReference type="Google" id="ProtNLM"/>
    </source>
</evidence>
<dbReference type="Gene3D" id="2.120.10.30">
    <property type="entry name" value="TolB, C-terminal domain"/>
    <property type="match status" value="1"/>
</dbReference>